<evidence type="ECO:0000256" key="3">
    <source>
        <dbReference type="ARBA" id="ARBA00022692"/>
    </source>
</evidence>
<dbReference type="PANTHER" id="PTHR38459">
    <property type="entry name" value="PROPHAGE BACTOPRENOL-LINKED GLUCOSE TRANSLOCASE HOMOLOG"/>
    <property type="match status" value="1"/>
</dbReference>
<evidence type="ECO:0000256" key="1">
    <source>
        <dbReference type="ARBA" id="ARBA00004141"/>
    </source>
</evidence>
<name>A0A9W6S0P4_9ACTN</name>
<comment type="subcellular location">
    <subcellularLocation>
        <location evidence="1">Membrane</location>
        <topology evidence="1">Multi-pass membrane protein</topology>
    </subcellularLocation>
</comment>
<feature type="transmembrane region" description="Helical" evidence="6">
    <location>
        <begin position="89"/>
        <end position="110"/>
    </location>
</feature>
<evidence type="ECO:0000256" key="6">
    <source>
        <dbReference type="SAM" id="Phobius"/>
    </source>
</evidence>
<evidence type="ECO:0000256" key="4">
    <source>
        <dbReference type="ARBA" id="ARBA00022989"/>
    </source>
</evidence>
<feature type="transmembrane region" description="Helical" evidence="6">
    <location>
        <begin position="24"/>
        <end position="45"/>
    </location>
</feature>
<evidence type="ECO:0000313" key="8">
    <source>
        <dbReference type="EMBL" id="GLY84974.1"/>
    </source>
</evidence>
<organism evidence="8 9">
    <name type="scientific">Actinoallomurus iriomotensis</name>
    <dbReference type="NCBI Taxonomy" id="478107"/>
    <lineage>
        <taxon>Bacteria</taxon>
        <taxon>Bacillati</taxon>
        <taxon>Actinomycetota</taxon>
        <taxon>Actinomycetes</taxon>
        <taxon>Streptosporangiales</taxon>
        <taxon>Thermomonosporaceae</taxon>
        <taxon>Actinoallomurus</taxon>
    </lineage>
</organism>
<evidence type="ECO:0000313" key="9">
    <source>
        <dbReference type="Proteomes" id="UP001165074"/>
    </source>
</evidence>
<dbReference type="InterPro" id="IPR007267">
    <property type="entry name" value="GtrA_DPMS_TM"/>
</dbReference>
<evidence type="ECO:0000256" key="5">
    <source>
        <dbReference type="ARBA" id="ARBA00023136"/>
    </source>
</evidence>
<protein>
    <recommendedName>
        <fullName evidence="7">GtrA/DPMS transmembrane domain-containing protein</fullName>
    </recommendedName>
</protein>
<dbReference type="RefSeq" id="WP_285571408.1">
    <property type="nucleotide sequence ID" value="NZ_BSTK01000004.1"/>
</dbReference>
<dbReference type="Pfam" id="PF04138">
    <property type="entry name" value="GtrA_DPMS_TM"/>
    <property type="match status" value="1"/>
</dbReference>
<keyword evidence="4 6" id="KW-1133">Transmembrane helix</keyword>
<feature type="transmembrane region" description="Helical" evidence="6">
    <location>
        <begin position="51"/>
        <end position="77"/>
    </location>
</feature>
<comment type="similarity">
    <text evidence="2">Belongs to the GtrA family.</text>
</comment>
<proteinExistence type="inferred from homology"/>
<keyword evidence="9" id="KW-1185">Reference proteome</keyword>
<dbReference type="GO" id="GO:0000271">
    <property type="term" value="P:polysaccharide biosynthetic process"/>
    <property type="evidence" value="ECO:0007669"/>
    <property type="project" value="InterPro"/>
</dbReference>
<comment type="caution">
    <text evidence="8">The sequence shown here is derived from an EMBL/GenBank/DDBJ whole genome shotgun (WGS) entry which is preliminary data.</text>
</comment>
<evidence type="ECO:0000259" key="7">
    <source>
        <dbReference type="Pfam" id="PF04138"/>
    </source>
</evidence>
<dbReference type="EMBL" id="BSTK01000004">
    <property type="protein sequence ID" value="GLY84974.1"/>
    <property type="molecule type" value="Genomic_DNA"/>
</dbReference>
<keyword evidence="5 6" id="KW-0472">Membrane</keyword>
<evidence type="ECO:0000256" key="2">
    <source>
        <dbReference type="ARBA" id="ARBA00009399"/>
    </source>
</evidence>
<dbReference type="GO" id="GO:0005886">
    <property type="term" value="C:plasma membrane"/>
    <property type="evidence" value="ECO:0007669"/>
    <property type="project" value="TreeGrafter"/>
</dbReference>
<reference evidence="8" key="1">
    <citation type="submission" date="2023-03" db="EMBL/GenBank/DDBJ databases">
        <title>Actinoallomurus iriomotensis NBRC 103684.</title>
        <authorList>
            <person name="Ichikawa N."/>
            <person name="Sato H."/>
            <person name="Tonouchi N."/>
        </authorList>
    </citation>
    <scope>NUCLEOTIDE SEQUENCE</scope>
    <source>
        <strain evidence="8">NBRC 103684</strain>
    </source>
</reference>
<sequence>MPSGIPALAGKLLLQPTSHGFVQFFRYGIVAVIAFTVDFGLLYVFTSLLSWFYLLSATSSFVISVAVNYLLSTVWVFAERARRERGVELALFVGICAVALLLNGIFMWIFTSVLGIFYLTSKLITVTIVLFWSFGARRFLFHASCLRSGWLGRFLSWQSE</sequence>
<accession>A0A9W6S0P4</accession>
<feature type="transmembrane region" description="Helical" evidence="6">
    <location>
        <begin position="116"/>
        <end position="134"/>
    </location>
</feature>
<gene>
    <name evidence="8" type="ORF">Airi02_029030</name>
</gene>
<dbReference type="InterPro" id="IPR051401">
    <property type="entry name" value="GtrA_CellWall_Glycosyl"/>
</dbReference>
<dbReference type="PANTHER" id="PTHR38459:SF1">
    <property type="entry name" value="PROPHAGE BACTOPRENOL-LINKED GLUCOSE TRANSLOCASE HOMOLOG"/>
    <property type="match status" value="1"/>
</dbReference>
<keyword evidence="3 6" id="KW-0812">Transmembrane</keyword>
<dbReference type="AlphaFoldDB" id="A0A9W6S0P4"/>
<feature type="domain" description="GtrA/DPMS transmembrane" evidence="7">
    <location>
        <begin position="26"/>
        <end position="140"/>
    </location>
</feature>
<dbReference type="Proteomes" id="UP001165074">
    <property type="component" value="Unassembled WGS sequence"/>
</dbReference>